<dbReference type="Proteomes" id="UP000494365">
    <property type="component" value="Unassembled WGS sequence"/>
</dbReference>
<proteinExistence type="predicted"/>
<keyword evidence="2" id="KW-1185">Reference proteome</keyword>
<gene>
    <name evidence="1" type="ORF">LMG28614_01905</name>
</gene>
<organism evidence="1 2">
    <name type="scientific">Paraburkholderia ultramafica</name>
    <dbReference type="NCBI Taxonomy" id="1544867"/>
    <lineage>
        <taxon>Bacteria</taxon>
        <taxon>Pseudomonadati</taxon>
        <taxon>Pseudomonadota</taxon>
        <taxon>Betaproteobacteria</taxon>
        <taxon>Burkholderiales</taxon>
        <taxon>Burkholderiaceae</taxon>
        <taxon>Paraburkholderia</taxon>
    </lineage>
</organism>
<dbReference type="EMBL" id="CADIKK010000007">
    <property type="protein sequence ID" value="CAB3784231.1"/>
    <property type="molecule type" value="Genomic_DNA"/>
</dbReference>
<dbReference type="AlphaFoldDB" id="A0A6S7B116"/>
<protein>
    <submittedName>
        <fullName evidence="1">Uncharacterized protein</fullName>
    </submittedName>
</protein>
<reference evidence="1 2" key="1">
    <citation type="submission" date="2020-04" db="EMBL/GenBank/DDBJ databases">
        <authorList>
            <person name="De Canck E."/>
        </authorList>
    </citation>
    <scope>NUCLEOTIDE SEQUENCE [LARGE SCALE GENOMIC DNA]</scope>
    <source>
        <strain evidence="1 2">LMG 28614</strain>
    </source>
</reference>
<accession>A0A6S7B116</accession>
<evidence type="ECO:0000313" key="2">
    <source>
        <dbReference type="Proteomes" id="UP000494365"/>
    </source>
</evidence>
<sequence>MNGIMSAISNHAQRTPITSVIRANLPFGFGHWCDRSGTANSTRPVSGYVTEDYVIAHARAAGFELVGKSEVNGNSRDTKNYPNGVWSLPPSYAGGDVDHARYAAIGESDRMTLRFVKPVH</sequence>
<evidence type="ECO:0000313" key="1">
    <source>
        <dbReference type="EMBL" id="CAB3784231.1"/>
    </source>
</evidence>
<name>A0A6S7B116_9BURK</name>